<feature type="transmembrane region" description="Helical" evidence="8">
    <location>
        <begin position="172"/>
        <end position="190"/>
    </location>
</feature>
<keyword evidence="3" id="KW-0813">Transport</keyword>
<evidence type="ECO:0000256" key="6">
    <source>
        <dbReference type="ARBA" id="ARBA00022989"/>
    </source>
</evidence>
<name>A0A427UYM3_9ENTR</name>
<gene>
    <name evidence="10" type="ORF">EGT71_11720</name>
</gene>
<proteinExistence type="inferred from homology"/>
<feature type="transmembrane region" description="Helical" evidence="8">
    <location>
        <begin position="332"/>
        <end position="349"/>
    </location>
</feature>
<feature type="transmembrane region" description="Helical" evidence="8">
    <location>
        <begin position="20"/>
        <end position="43"/>
    </location>
</feature>
<comment type="caution">
    <text evidence="10">The sequence shown here is derived from an EMBL/GenBank/DDBJ whole genome shotgun (WGS) entry which is preliminary data.</text>
</comment>
<feature type="transmembrane region" description="Helical" evidence="8">
    <location>
        <begin position="417"/>
        <end position="438"/>
    </location>
</feature>
<evidence type="ECO:0000313" key="10">
    <source>
        <dbReference type="EMBL" id="RSE25595.1"/>
    </source>
</evidence>
<dbReference type="InterPro" id="IPR005829">
    <property type="entry name" value="Sugar_transporter_CS"/>
</dbReference>
<organism evidence="10 11">
    <name type="scientific">Atlantibacter subterraneus</name>
    <dbReference type="NCBI Taxonomy" id="255519"/>
    <lineage>
        <taxon>Bacteria</taxon>
        <taxon>Pseudomonadati</taxon>
        <taxon>Pseudomonadota</taxon>
        <taxon>Gammaproteobacteria</taxon>
        <taxon>Enterobacterales</taxon>
        <taxon>Enterobacteriaceae</taxon>
        <taxon>Atlantibacter</taxon>
    </lineage>
</organism>
<reference evidence="10 11" key="1">
    <citation type="submission" date="2018-10" db="EMBL/GenBank/DDBJ databases">
        <title>Transmission dynamics of multidrug resistant bacteria on intensive care unit surfaces.</title>
        <authorList>
            <person name="D'Souza A.W."/>
            <person name="Potter R.F."/>
            <person name="Wallace M."/>
            <person name="Shupe A."/>
            <person name="Patel S."/>
            <person name="Sun S."/>
            <person name="Gul D."/>
            <person name="Kwon J.H."/>
            <person name="Andleeb S."/>
            <person name="Burnham C.-A.D."/>
            <person name="Dantas G."/>
        </authorList>
    </citation>
    <scope>NUCLEOTIDE SEQUENCE [LARGE SCALE GENOMIC DNA]</scope>
    <source>
        <strain evidence="10 11">AS_373</strain>
    </source>
</reference>
<feature type="transmembrane region" description="Helical" evidence="8">
    <location>
        <begin position="55"/>
        <end position="73"/>
    </location>
</feature>
<feature type="transmembrane region" description="Helical" evidence="8">
    <location>
        <begin position="85"/>
        <end position="102"/>
    </location>
</feature>
<evidence type="ECO:0000256" key="3">
    <source>
        <dbReference type="ARBA" id="ARBA00022448"/>
    </source>
</evidence>
<evidence type="ECO:0000256" key="1">
    <source>
        <dbReference type="ARBA" id="ARBA00004651"/>
    </source>
</evidence>
<dbReference type="EMBL" id="RHXB01000007">
    <property type="protein sequence ID" value="RSE25595.1"/>
    <property type="molecule type" value="Genomic_DNA"/>
</dbReference>
<dbReference type="PANTHER" id="PTHR23511:SF34">
    <property type="entry name" value="SYNAPTIC VESICLE GLYCOPROTEIN 2"/>
    <property type="match status" value="1"/>
</dbReference>
<dbReference type="GO" id="GO:0005886">
    <property type="term" value="C:plasma membrane"/>
    <property type="evidence" value="ECO:0007669"/>
    <property type="project" value="UniProtKB-SubCell"/>
</dbReference>
<dbReference type="Gene3D" id="1.20.1250.20">
    <property type="entry name" value="MFS general substrate transporter like domains"/>
    <property type="match status" value="1"/>
</dbReference>
<dbReference type="PANTHER" id="PTHR23511">
    <property type="entry name" value="SYNAPTIC VESICLE GLYCOPROTEIN 2"/>
    <property type="match status" value="1"/>
</dbReference>
<dbReference type="Proteomes" id="UP000275331">
    <property type="component" value="Unassembled WGS sequence"/>
</dbReference>
<keyword evidence="5 8" id="KW-0812">Transmembrane</keyword>
<dbReference type="RefSeq" id="WP_125293799.1">
    <property type="nucleotide sequence ID" value="NZ_DAIRID010000241.1"/>
</dbReference>
<evidence type="ECO:0000256" key="5">
    <source>
        <dbReference type="ARBA" id="ARBA00022692"/>
    </source>
</evidence>
<evidence type="ECO:0000256" key="8">
    <source>
        <dbReference type="SAM" id="Phobius"/>
    </source>
</evidence>
<evidence type="ECO:0000256" key="2">
    <source>
        <dbReference type="ARBA" id="ARBA00010992"/>
    </source>
</evidence>
<feature type="transmembrane region" description="Helical" evidence="8">
    <location>
        <begin position="306"/>
        <end position="325"/>
    </location>
</feature>
<dbReference type="SUPFAM" id="SSF103473">
    <property type="entry name" value="MFS general substrate transporter"/>
    <property type="match status" value="1"/>
</dbReference>
<evidence type="ECO:0000259" key="9">
    <source>
        <dbReference type="PROSITE" id="PS50850"/>
    </source>
</evidence>
<keyword evidence="7 8" id="KW-0472">Membrane</keyword>
<protein>
    <submittedName>
        <fullName evidence="10">MFS transporter</fullName>
    </submittedName>
</protein>
<feature type="transmembrane region" description="Helical" evidence="8">
    <location>
        <begin position="355"/>
        <end position="377"/>
    </location>
</feature>
<comment type="similarity">
    <text evidence="2">Belongs to the major facilitator superfamily. Sugar transporter (TC 2.A.1.1) family.</text>
</comment>
<keyword evidence="4" id="KW-1003">Cell membrane</keyword>
<sequence length="472" mass="50717">MSLLHRLDRLPLSRPHYMLLLIGGLGYTFDGMDVAIIAFLLPALRDVWSLSGAELGLVGSATPIGVLIGALLAGYVGDRFGRKTVMCWALAIYCVMTLVAAFSPNFTVFVIARVLAGVGTGAESVIIAPFLSEFIPPKKRGWFIGSLAGFFSFGFVGAALLGRFVVPEFEDGWRYAQVITALPILMLLWWRRSLPESPRFLLGKGRTDEARAIVETLETQVIAATGKPLPPVDAPREVEPTIAPAPSPGLLKSLVIMFGQPMRRQTTVIWAIWFVVTFCYYGFFAWIPSLLVERGFTVTRSFEFSIIIYIAQIPGYFSAAVCSDWLDRKRTIALYLVGSTISAWCLSQADSAGAIVAAAAVLSFFLNGCYAGLYAYTPESFPTAIRATGCGFASAFGRVGSIMAPSIIGVFSASLGFAGVFTMTTSVLAAGVVVLLAWGVNTKGYSLEAITPEKGGDAVKGEGDARGAWRAR</sequence>
<comment type="subcellular location">
    <subcellularLocation>
        <location evidence="1">Cell membrane</location>
        <topology evidence="1">Multi-pass membrane protein</topology>
    </subcellularLocation>
</comment>
<dbReference type="InterPro" id="IPR005828">
    <property type="entry name" value="MFS_sugar_transport-like"/>
</dbReference>
<dbReference type="InterPro" id="IPR020846">
    <property type="entry name" value="MFS_dom"/>
</dbReference>
<dbReference type="GO" id="GO:0022857">
    <property type="term" value="F:transmembrane transporter activity"/>
    <property type="evidence" value="ECO:0007669"/>
    <property type="project" value="InterPro"/>
</dbReference>
<dbReference type="PROSITE" id="PS00217">
    <property type="entry name" value="SUGAR_TRANSPORT_2"/>
    <property type="match status" value="1"/>
</dbReference>
<dbReference type="CDD" id="cd17316">
    <property type="entry name" value="MFS_SV2_like"/>
    <property type="match status" value="1"/>
</dbReference>
<accession>A0A427UYM3</accession>
<evidence type="ECO:0000256" key="4">
    <source>
        <dbReference type="ARBA" id="ARBA00022475"/>
    </source>
</evidence>
<dbReference type="InterPro" id="IPR036259">
    <property type="entry name" value="MFS_trans_sf"/>
</dbReference>
<dbReference type="PROSITE" id="PS50850">
    <property type="entry name" value="MFS"/>
    <property type="match status" value="1"/>
</dbReference>
<feature type="transmembrane region" description="Helical" evidence="8">
    <location>
        <begin position="389"/>
        <end position="411"/>
    </location>
</feature>
<keyword evidence="6 8" id="KW-1133">Transmembrane helix</keyword>
<dbReference type="AlphaFoldDB" id="A0A427UYM3"/>
<evidence type="ECO:0000256" key="7">
    <source>
        <dbReference type="ARBA" id="ARBA00023136"/>
    </source>
</evidence>
<feature type="transmembrane region" description="Helical" evidence="8">
    <location>
        <begin position="108"/>
        <end position="131"/>
    </location>
</feature>
<feature type="domain" description="Major facilitator superfamily (MFS) profile" evidence="9">
    <location>
        <begin position="19"/>
        <end position="443"/>
    </location>
</feature>
<dbReference type="Pfam" id="PF00083">
    <property type="entry name" value="Sugar_tr"/>
    <property type="match status" value="1"/>
</dbReference>
<evidence type="ECO:0000313" key="11">
    <source>
        <dbReference type="Proteomes" id="UP000275331"/>
    </source>
</evidence>
<feature type="transmembrane region" description="Helical" evidence="8">
    <location>
        <begin position="143"/>
        <end position="166"/>
    </location>
</feature>
<dbReference type="OrthoDB" id="3252866at2"/>
<feature type="transmembrane region" description="Helical" evidence="8">
    <location>
        <begin position="267"/>
        <end position="286"/>
    </location>
</feature>